<evidence type="ECO:0000313" key="1">
    <source>
        <dbReference type="EMBL" id="RYO89714.1"/>
    </source>
</evidence>
<proteinExistence type="predicted"/>
<keyword evidence="2" id="KW-1185">Reference proteome</keyword>
<evidence type="ECO:0000313" key="2">
    <source>
        <dbReference type="Proteomes" id="UP000294003"/>
    </source>
</evidence>
<accession>A0ABY0HBL6</accession>
<gene>
    <name evidence="1" type="ORF">DL762_003079</name>
</gene>
<name>A0ABY0HBL6_9PEZI</name>
<comment type="caution">
    <text evidence="1">The sequence shown here is derived from an EMBL/GenBank/DDBJ whole genome shotgun (WGS) entry which is preliminary data.</text>
</comment>
<dbReference type="Proteomes" id="UP000294003">
    <property type="component" value="Unassembled WGS sequence"/>
</dbReference>
<protein>
    <submittedName>
        <fullName evidence="1">Uncharacterized protein</fullName>
    </submittedName>
</protein>
<reference evidence="1 2" key="1">
    <citation type="submission" date="2018-06" db="EMBL/GenBank/DDBJ databases">
        <title>Complete Genomes of Monosporascus.</title>
        <authorList>
            <person name="Robinson A.J."/>
            <person name="Natvig D.O."/>
        </authorList>
    </citation>
    <scope>NUCLEOTIDE SEQUENCE [LARGE SCALE GENOMIC DNA]</scope>
    <source>
        <strain evidence="1 2">CBS 609.92</strain>
    </source>
</reference>
<organism evidence="1 2">
    <name type="scientific">Monosporascus cannonballus</name>
    <dbReference type="NCBI Taxonomy" id="155416"/>
    <lineage>
        <taxon>Eukaryota</taxon>
        <taxon>Fungi</taxon>
        <taxon>Dikarya</taxon>
        <taxon>Ascomycota</taxon>
        <taxon>Pezizomycotina</taxon>
        <taxon>Sordariomycetes</taxon>
        <taxon>Xylariomycetidae</taxon>
        <taxon>Xylariales</taxon>
        <taxon>Xylariales incertae sedis</taxon>
        <taxon>Monosporascus</taxon>
    </lineage>
</organism>
<dbReference type="EMBL" id="QJNS01000068">
    <property type="protein sequence ID" value="RYO89714.1"/>
    <property type="molecule type" value="Genomic_DNA"/>
</dbReference>
<sequence length="254" mass="27560">MWDIPNLRKMIDDHLAAEKERETEFSSWTPLLDVALGFATRSAFGYIAVIDTWLLDTEIYNTADLALIGLAIFGFDYEYLAYGPISGPAYHCVSVDEIYASGYGQIDDTNMGDACVNGLFSITSADVALAKGIARILWTSSDNSPDAIVTLTAVLVNIQSQRVRDGLDMLLSPVDINTFLRCMQEEIQALRPMPCLSSSRLLSPFRDIREVDELGDMIKLLLAFEEGVVATVVSGAASNDTSLTTGLIRGGGGS</sequence>